<evidence type="ECO:0000313" key="2">
    <source>
        <dbReference type="EMBL" id="KTC71135.1"/>
    </source>
</evidence>
<evidence type="ECO:0000256" key="1">
    <source>
        <dbReference type="SAM" id="Phobius"/>
    </source>
</evidence>
<dbReference type="EMBL" id="LNXU01000032">
    <property type="protein sequence ID" value="KTC71135.1"/>
    <property type="molecule type" value="Genomic_DNA"/>
</dbReference>
<accession>A0A0W0RJD6</accession>
<proteinExistence type="predicted"/>
<organism evidence="2 3">
    <name type="scientific">Legionella bozemanae</name>
    <name type="common">Fluoribacter bozemanae</name>
    <dbReference type="NCBI Taxonomy" id="447"/>
    <lineage>
        <taxon>Bacteria</taxon>
        <taxon>Pseudomonadati</taxon>
        <taxon>Pseudomonadota</taxon>
        <taxon>Gammaproteobacteria</taxon>
        <taxon>Legionellales</taxon>
        <taxon>Legionellaceae</taxon>
        <taxon>Legionella</taxon>
    </lineage>
</organism>
<reference evidence="2 3" key="1">
    <citation type="submission" date="2015-11" db="EMBL/GenBank/DDBJ databases">
        <title>Genomic analysis of 38 Legionella species identifies large and diverse effector repertoires.</title>
        <authorList>
            <person name="Burstein D."/>
            <person name="Amaro F."/>
            <person name="Zusman T."/>
            <person name="Lifshitz Z."/>
            <person name="Cohen O."/>
            <person name="Gilbert J.A."/>
            <person name="Pupko T."/>
            <person name="Shuman H.A."/>
            <person name="Segal G."/>
        </authorList>
    </citation>
    <scope>NUCLEOTIDE SEQUENCE [LARGE SCALE GENOMIC DNA]</scope>
    <source>
        <strain evidence="2 3">WIGA</strain>
    </source>
</reference>
<feature type="transmembrane region" description="Helical" evidence="1">
    <location>
        <begin position="45"/>
        <end position="68"/>
    </location>
</feature>
<evidence type="ECO:0000313" key="3">
    <source>
        <dbReference type="Proteomes" id="UP000054695"/>
    </source>
</evidence>
<dbReference type="AlphaFoldDB" id="A0A0W0RJD6"/>
<dbReference type="Proteomes" id="UP000054695">
    <property type="component" value="Unassembled WGS sequence"/>
</dbReference>
<keyword evidence="3" id="KW-1185">Reference proteome</keyword>
<name>A0A0W0RJD6_LEGBO</name>
<dbReference type="PATRIC" id="fig|447.4.peg.2886"/>
<sequence>MTHNEEVIDLVKKHESRESYKKIYQSVKMMVMSSRKHTIYSRTTVLFYIKIFPFEICFSIACNIYLLLASVP</sequence>
<comment type="caution">
    <text evidence="2">The sequence shown here is derived from an EMBL/GenBank/DDBJ whole genome shotgun (WGS) entry which is preliminary data.</text>
</comment>
<dbReference type="STRING" id="447.Lboz_2712"/>
<keyword evidence="1" id="KW-0812">Transmembrane</keyword>
<keyword evidence="1" id="KW-1133">Transmembrane helix</keyword>
<gene>
    <name evidence="2" type="ORF">Lboz_2712</name>
</gene>
<protein>
    <submittedName>
        <fullName evidence="2">Uncharacterized protein</fullName>
    </submittedName>
</protein>
<keyword evidence="1" id="KW-0472">Membrane</keyword>